<dbReference type="InterPro" id="IPR039421">
    <property type="entry name" value="Type_1_exporter"/>
</dbReference>
<feature type="transmembrane region" description="Helical" evidence="8">
    <location>
        <begin position="174"/>
        <end position="192"/>
    </location>
</feature>
<dbReference type="InterPro" id="IPR027417">
    <property type="entry name" value="P-loop_NTPase"/>
</dbReference>
<reference evidence="11" key="2">
    <citation type="submission" date="2023-06" db="EMBL/GenBank/DDBJ databases">
        <authorList>
            <person name="Lucena T."/>
            <person name="Sun Q."/>
        </authorList>
    </citation>
    <scope>NUCLEOTIDE SEQUENCE</scope>
    <source>
        <strain evidence="11">CECT 7703</strain>
    </source>
</reference>
<keyword evidence="12" id="KW-1185">Reference proteome</keyword>
<evidence type="ECO:0000256" key="4">
    <source>
        <dbReference type="ARBA" id="ARBA00022741"/>
    </source>
</evidence>
<dbReference type="Gene3D" id="1.20.1560.10">
    <property type="entry name" value="ABC transporter type 1, transmembrane domain"/>
    <property type="match status" value="1"/>
</dbReference>
<dbReference type="InterPro" id="IPR036640">
    <property type="entry name" value="ABC1_TM_sf"/>
</dbReference>
<evidence type="ECO:0000256" key="7">
    <source>
        <dbReference type="ARBA" id="ARBA00023136"/>
    </source>
</evidence>
<evidence type="ECO:0000256" key="2">
    <source>
        <dbReference type="ARBA" id="ARBA00022475"/>
    </source>
</evidence>
<dbReference type="Pfam" id="PF00664">
    <property type="entry name" value="ABC_membrane"/>
    <property type="match status" value="1"/>
</dbReference>
<keyword evidence="5 11" id="KW-0067">ATP-binding</keyword>
<proteinExistence type="predicted"/>
<comment type="caution">
    <text evidence="11">The sequence shown here is derived from an EMBL/GenBank/DDBJ whole genome shotgun (WGS) entry which is preliminary data.</text>
</comment>
<dbReference type="RefSeq" id="WP_290332032.1">
    <property type="nucleotide sequence ID" value="NZ_JAUFPU010000004.1"/>
</dbReference>
<evidence type="ECO:0000256" key="8">
    <source>
        <dbReference type="SAM" id="Phobius"/>
    </source>
</evidence>
<feature type="domain" description="ABC transporter" evidence="9">
    <location>
        <begin position="351"/>
        <end position="584"/>
    </location>
</feature>
<keyword evidence="3 8" id="KW-0812">Transmembrane</keyword>
<dbReference type="InterPro" id="IPR017871">
    <property type="entry name" value="ABC_transporter-like_CS"/>
</dbReference>
<gene>
    <name evidence="11" type="ORF">QWZ03_06845</name>
</gene>
<dbReference type="Gene3D" id="3.40.50.300">
    <property type="entry name" value="P-loop containing nucleotide triphosphate hydrolases"/>
    <property type="match status" value="1"/>
</dbReference>
<dbReference type="InterPro" id="IPR003439">
    <property type="entry name" value="ABC_transporter-like_ATP-bd"/>
</dbReference>
<feature type="transmembrane region" description="Helical" evidence="8">
    <location>
        <begin position="251"/>
        <end position="276"/>
    </location>
</feature>
<feature type="transmembrane region" description="Helical" evidence="8">
    <location>
        <begin position="67"/>
        <end position="88"/>
    </location>
</feature>
<dbReference type="GO" id="GO:0005524">
    <property type="term" value="F:ATP binding"/>
    <property type="evidence" value="ECO:0007669"/>
    <property type="project" value="UniProtKB-KW"/>
</dbReference>
<evidence type="ECO:0000256" key="5">
    <source>
        <dbReference type="ARBA" id="ARBA00022840"/>
    </source>
</evidence>
<dbReference type="PROSITE" id="PS50893">
    <property type="entry name" value="ABC_TRANSPORTER_2"/>
    <property type="match status" value="1"/>
</dbReference>
<dbReference type="SUPFAM" id="SSF52540">
    <property type="entry name" value="P-loop containing nucleoside triphosphate hydrolases"/>
    <property type="match status" value="1"/>
</dbReference>
<dbReference type="PROSITE" id="PS50929">
    <property type="entry name" value="ABC_TM1F"/>
    <property type="match status" value="1"/>
</dbReference>
<keyword evidence="6 8" id="KW-1133">Transmembrane helix</keyword>
<reference evidence="11" key="1">
    <citation type="journal article" date="2014" name="Int. J. Syst. Evol. Microbiol.">
        <title>Complete genome of a new Firmicutes species belonging to the dominant human colonic microbiota ('Ruminococcus bicirculans') reveals two chromosomes and a selective capacity to utilize plant glucans.</title>
        <authorList>
            <consortium name="NISC Comparative Sequencing Program"/>
            <person name="Wegmann U."/>
            <person name="Louis P."/>
            <person name="Goesmann A."/>
            <person name="Henrissat B."/>
            <person name="Duncan S.H."/>
            <person name="Flint H.J."/>
        </authorList>
    </citation>
    <scope>NUCLEOTIDE SEQUENCE</scope>
    <source>
        <strain evidence="11">CECT 7703</strain>
    </source>
</reference>
<evidence type="ECO:0000256" key="6">
    <source>
        <dbReference type="ARBA" id="ARBA00022989"/>
    </source>
</evidence>
<feature type="domain" description="ABC transmembrane type-1" evidence="10">
    <location>
        <begin position="20"/>
        <end position="317"/>
    </location>
</feature>
<evidence type="ECO:0000256" key="1">
    <source>
        <dbReference type="ARBA" id="ARBA00004651"/>
    </source>
</evidence>
<dbReference type="PANTHER" id="PTHR43394">
    <property type="entry name" value="ATP-DEPENDENT PERMEASE MDL1, MITOCHONDRIAL"/>
    <property type="match status" value="1"/>
</dbReference>
<sequence>MHPLKKLLGYARNYRSDFRLAALYSVINKFFDVLPEVLIGVAVDIVVNGEKSFLAKQVLGSFGITDTWHQLLLLGVVNVLIWGGESFFEYLYSIKWRKLAQDLQHDLRLDAYQHVQKLEMAYFENQRTGNLMSILNEDINQMERFLNGGANQIIQVVCSSIMVSAVFFALQPTLAIISLLPVPAILLGAFWFQKRLAPRYAEVRVAAGDVSARLNNNLLGLATIKAFASENFEAKHIEEASNGYREANSRAIAVSSAITPVIRMAILAGFTATLVYGGWLTLQGELAVGAYSVLVFLTQRLLWPLTGLAEVADMYQRSMAAIDRAMNLLNTPINIPYEGRHFPATGVKGELVFENVGFAYGETPTLQAINLTIPAGRTIAFVGSTGSGKSTLVKLLLRFYDAQSGRILLDGQAISELNLQDLRRCMGYVAQDSFLTDGTIADNIAYGLPDASEAAIAAAAQAAEATEFIAKLPLGFATRVGERGQKLSGGQRQRLALARAILKNPPILILDEATSAVDNETEAAIQRSLDIVSRDRTTIVIAHRLSTVRQADCIHLLEGGRIVESGTHEQLLAHNGGYAALWRLQTGERIGQS</sequence>
<dbReference type="PANTHER" id="PTHR43394:SF1">
    <property type="entry name" value="ATP-BINDING CASSETTE SUB-FAMILY B MEMBER 10, MITOCHONDRIAL"/>
    <property type="match status" value="1"/>
</dbReference>
<evidence type="ECO:0000313" key="11">
    <source>
        <dbReference type="EMBL" id="MDN3576480.1"/>
    </source>
</evidence>
<feature type="transmembrane region" description="Helical" evidence="8">
    <location>
        <begin position="21"/>
        <end position="47"/>
    </location>
</feature>
<dbReference type="Proteomes" id="UP001180081">
    <property type="component" value="Unassembled WGS sequence"/>
</dbReference>
<name>A0ABT8B3A7_9NEIS</name>
<dbReference type="SMART" id="SM00382">
    <property type="entry name" value="AAA"/>
    <property type="match status" value="1"/>
</dbReference>
<evidence type="ECO:0000259" key="10">
    <source>
        <dbReference type="PROSITE" id="PS50929"/>
    </source>
</evidence>
<keyword evidence="7 8" id="KW-0472">Membrane</keyword>
<dbReference type="CDD" id="cd18565">
    <property type="entry name" value="ABC_6TM_exporter_like"/>
    <property type="match status" value="1"/>
</dbReference>
<accession>A0ABT8B3A7</accession>
<protein>
    <submittedName>
        <fullName evidence="11">ABC transporter ATP-binding protein</fullName>
    </submittedName>
</protein>
<feature type="transmembrane region" description="Helical" evidence="8">
    <location>
        <begin position="149"/>
        <end position="168"/>
    </location>
</feature>
<dbReference type="InterPro" id="IPR011527">
    <property type="entry name" value="ABC1_TM_dom"/>
</dbReference>
<dbReference type="Pfam" id="PF00005">
    <property type="entry name" value="ABC_tran"/>
    <property type="match status" value="1"/>
</dbReference>
<dbReference type="PROSITE" id="PS00211">
    <property type="entry name" value="ABC_TRANSPORTER_1"/>
    <property type="match status" value="1"/>
</dbReference>
<dbReference type="InterPro" id="IPR003593">
    <property type="entry name" value="AAA+_ATPase"/>
</dbReference>
<keyword evidence="2" id="KW-1003">Cell membrane</keyword>
<dbReference type="SUPFAM" id="SSF90123">
    <property type="entry name" value="ABC transporter transmembrane region"/>
    <property type="match status" value="1"/>
</dbReference>
<evidence type="ECO:0000259" key="9">
    <source>
        <dbReference type="PROSITE" id="PS50893"/>
    </source>
</evidence>
<evidence type="ECO:0000256" key="3">
    <source>
        <dbReference type="ARBA" id="ARBA00022692"/>
    </source>
</evidence>
<organism evidence="11 12">
    <name type="scientific">Chitinimonas viridis</name>
    <dbReference type="NCBI Taxonomy" id="664880"/>
    <lineage>
        <taxon>Bacteria</taxon>
        <taxon>Pseudomonadati</taxon>
        <taxon>Pseudomonadota</taxon>
        <taxon>Betaproteobacteria</taxon>
        <taxon>Neisseriales</taxon>
        <taxon>Chitinibacteraceae</taxon>
        <taxon>Chitinimonas</taxon>
    </lineage>
</organism>
<dbReference type="EMBL" id="JAUFPU010000004">
    <property type="protein sequence ID" value="MDN3576480.1"/>
    <property type="molecule type" value="Genomic_DNA"/>
</dbReference>
<keyword evidence="4" id="KW-0547">Nucleotide-binding</keyword>
<comment type="subcellular location">
    <subcellularLocation>
        <location evidence="1">Cell membrane</location>
        <topology evidence="1">Multi-pass membrane protein</topology>
    </subcellularLocation>
</comment>
<evidence type="ECO:0000313" key="12">
    <source>
        <dbReference type="Proteomes" id="UP001180081"/>
    </source>
</evidence>